<keyword evidence="1" id="KW-0812">Transmembrane</keyword>
<organism evidence="3 4">
    <name type="scientific">Mediterraneibacter gnavus</name>
    <name type="common">Ruminococcus gnavus</name>
    <dbReference type="NCBI Taxonomy" id="33038"/>
    <lineage>
        <taxon>Bacteria</taxon>
        <taxon>Bacillati</taxon>
        <taxon>Bacillota</taxon>
        <taxon>Clostridia</taxon>
        <taxon>Lachnospirales</taxon>
        <taxon>Lachnospiraceae</taxon>
        <taxon>Mediterraneibacter</taxon>
    </lineage>
</organism>
<dbReference type="AlphaFoldDB" id="A0A2N5P8K5"/>
<name>A0A2N5P8K5_MEDGN</name>
<accession>A0A2N5P8K5</accession>
<protein>
    <submittedName>
        <fullName evidence="3">Uncharacterized protein</fullName>
    </submittedName>
</protein>
<feature type="transmembrane region" description="Helical" evidence="1">
    <location>
        <begin position="173"/>
        <end position="193"/>
    </location>
</feature>
<dbReference type="Proteomes" id="UP001076974">
    <property type="component" value="Unassembled WGS sequence"/>
</dbReference>
<feature type="transmembrane region" description="Helical" evidence="1">
    <location>
        <begin position="113"/>
        <end position="140"/>
    </location>
</feature>
<feature type="transmembrane region" description="Helical" evidence="1">
    <location>
        <begin position="239"/>
        <end position="258"/>
    </location>
</feature>
<comment type="caution">
    <text evidence="3">The sequence shown here is derived from an EMBL/GenBank/DDBJ whole genome shotgun (WGS) entry which is preliminary data.</text>
</comment>
<feature type="transmembrane region" description="Helical" evidence="1">
    <location>
        <begin position="79"/>
        <end position="101"/>
    </location>
</feature>
<feature type="transmembrane region" description="Helical" evidence="1">
    <location>
        <begin position="199"/>
        <end position="219"/>
    </location>
</feature>
<reference evidence="3 4" key="1">
    <citation type="journal article" date="2017" name="Genome Med.">
        <title>A novel Ruminococcus gnavus clade enriched in inflammatory bowel disease patients.</title>
        <authorList>
            <person name="Hall A.B."/>
            <person name="Yassour M."/>
            <person name="Sauk J."/>
            <person name="Garner A."/>
            <person name="Jiang X."/>
            <person name="Arthur T."/>
            <person name="Lagoudas G.K."/>
            <person name="Vatanen T."/>
            <person name="Fornelos N."/>
            <person name="Wilson R."/>
            <person name="Bertha M."/>
            <person name="Cohen M."/>
            <person name="Garber J."/>
            <person name="Khalili H."/>
            <person name="Gevers D."/>
            <person name="Ananthakrishnan A.N."/>
            <person name="Kugathasan S."/>
            <person name="Lander E.S."/>
            <person name="Blainey P."/>
            <person name="Vlamakis H."/>
            <person name="Xavier R.J."/>
            <person name="Huttenhower C."/>
        </authorList>
    </citation>
    <scope>NUCLEOTIDE SEQUENCE [LARGE SCALE GENOMIC DNA]</scope>
    <source>
        <strain evidence="3 4">RJX1125</strain>
    </source>
</reference>
<evidence type="ECO:0000256" key="1">
    <source>
        <dbReference type="SAM" id="Phobius"/>
    </source>
</evidence>
<keyword evidence="1" id="KW-1133">Transmembrane helix</keyword>
<evidence type="ECO:0000313" key="3">
    <source>
        <dbReference type="EMBL" id="PLT71470.1"/>
    </source>
</evidence>
<evidence type="ECO:0000313" key="2">
    <source>
        <dbReference type="EMBL" id="MCZ0690028.1"/>
    </source>
</evidence>
<gene>
    <name evidence="3" type="ORF">CDL23_14945</name>
    <name evidence="2" type="ORF">OZZ16_08900</name>
</gene>
<proteinExistence type="predicted"/>
<dbReference type="EMBL" id="JAPRBD010000008">
    <property type="protein sequence ID" value="MCZ0690028.1"/>
    <property type="molecule type" value="Genomic_DNA"/>
</dbReference>
<evidence type="ECO:0000313" key="4">
    <source>
        <dbReference type="Proteomes" id="UP000235093"/>
    </source>
</evidence>
<dbReference type="EMBL" id="NIHT01000034">
    <property type="protein sequence ID" value="PLT71470.1"/>
    <property type="molecule type" value="Genomic_DNA"/>
</dbReference>
<keyword evidence="1" id="KW-0472">Membrane</keyword>
<sequence>MQRKIPMVRGGYNIAGGIYMSKNKHKKKNKKMKKREIHKMQVENQQKVLSANGDKEQVENQQEILVDAAEKEQRRTTRLGAIIAIVAVIGTICAFLFKMTISSLNVWSERGVIYWYLQALFSFALSTSVIIFIDIVLYVISDLKRYNMLDQNYKQYDQESDNRYMYLLSDFRIYTIMIIFVFILSIPLSAIYGEESQKWSGILVSCLCAVVVIVLVVQWVKHKSKEEIKRILLKVGGKIAEWMFVALLCFTISAIFIVNNKATISVSYNVDGIVEICNTSAESYNGLDIEIWNMDEEKIYTESVEKEKLLFAREDKYVNNEVDGEKVAEGILINSECLHWKYMFDLKEVINESGEYCVSITVHQNGKSAFLINSLSVENKEYIFAKDSMEKDY</sequence>
<reference evidence="2" key="2">
    <citation type="submission" date="2022-11" db="EMBL/GenBank/DDBJ databases">
        <title>Temperate bacteriophages infecting mucin-degrading bacterium Ruminococcus gnavus from the human gut.</title>
        <authorList>
            <person name="Buttimer C."/>
        </authorList>
    </citation>
    <scope>NUCLEOTIDE SEQUENCE</scope>
    <source>
        <strain evidence="2">CCUG 52279</strain>
    </source>
</reference>
<dbReference type="Proteomes" id="UP000235093">
    <property type="component" value="Unassembled WGS sequence"/>
</dbReference>